<evidence type="ECO:0000256" key="14">
    <source>
        <dbReference type="ARBA" id="ARBA00038965"/>
    </source>
</evidence>
<dbReference type="InterPro" id="IPR002129">
    <property type="entry name" value="PyrdxlP-dep_de-COase"/>
</dbReference>
<feature type="transmembrane region" description="Helical" evidence="18">
    <location>
        <begin position="86"/>
        <end position="103"/>
    </location>
</feature>
<dbReference type="InterPro" id="IPR015421">
    <property type="entry name" value="PyrdxlP-dep_Trfase_major"/>
</dbReference>
<name>A0A225X338_9STRA</name>
<dbReference type="AlphaFoldDB" id="A0A225X338"/>
<dbReference type="PANTHER" id="PTHR42735">
    <property type="match status" value="1"/>
</dbReference>
<organism evidence="19 20">
    <name type="scientific">Phytophthora megakarya</name>
    <dbReference type="NCBI Taxonomy" id="4795"/>
    <lineage>
        <taxon>Eukaryota</taxon>
        <taxon>Sar</taxon>
        <taxon>Stramenopiles</taxon>
        <taxon>Oomycota</taxon>
        <taxon>Peronosporomycetes</taxon>
        <taxon>Peronosporales</taxon>
        <taxon>Peronosporaceae</taxon>
        <taxon>Phytophthora</taxon>
    </lineage>
</organism>
<dbReference type="GO" id="GO:0030149">
    <property type="term" value="P:sphingolipid catabolic process"/>
    <property type="evidence" value="ECO:0007669"/>
    <property type="project" value="TreeGrafter"/>
</dbReference>
<reference evidence="20" key="1">
    <citation type="submission" date="2017-03" db="EMBL/GenBank/DDBJ databases">
        <title>Phytopthora megakarya and P. palmivora, two closely related causual agents of cacao black pod achieved similar genome size and gene model numbers by different mechanisms.</title>
        <authorList>
            <person name="Ali S."/>
            <person name="Shao J."/>
            <person name="Larry D.J."/>
            <person name="Kronmiller B."/>
            <person name="Shen D."/>
            <person name="Strem M.D."/>
            <person name="Melnick R.L."/>
            <person name="Guiltinan M.J."/>
            <person name="Tyler B.M."/>
            <person name="Meinhardt L.W."/>
            <person name="Bailey B.A."/>
        </authorList>
    </citation>
    <scope>NUCLEOTIDE SEQUENCE [LARGE SCALE GENOMIC DNA]</scope>
    <source>
        <strain evidence="20">zdho120</strain>
    </source>
</reference>
<keyword evidence="5 18" id="KW-0812">Transmembrane</keyword>
<evidence type="ECO:0000256" key="11">
    <source>
        <dbReference type="ARBA" id="ARBA00023136"/>
    </source>
</evidence>
<dbReference type="InterPro" id="IPR050477">
    <property type="entry name" value="GrpII_AminoAcid_Decarb"/>
</dbReference>
<evidence type="ECO:0000256" key="4">
    <source>
        <dbReference type="ARBA" id="ARBA00004991"/>
    </source>
</evidence>
<comment type="caution">
    <text evidence="19">The sequence shown here is derived from an EMBL/GenBank/DDBJ whole genome shotgun (WGS) entry which is preliminary data.</text>
</comment>
<keyword evidence="7 16" id="KW-0663">Pyridoxal phosphate</keyword>
<evidence type="ECO:0000256" key="7">
    <source>
        <dbReference type="ARBA" id="ARBA00022898"/>
    </source>
</evidence>
<dbReference type="InterPro" id="IPR015422">
    <property type="entry name" value="PyrdxlP-dep_Trfase_small"/>
</dbReference>
<evidence type="ECO:0000256" key="16">
    <source>
        <dbReference type="PIRSR" id="PIRSR602129-50"/>
    </source>
</evidence>
<dbReference type="GO" id="GO:0030170">
    <property type="term" value="F:pyridoxal phosphate binding"/>
    <property type="evidence" value="ECO:0007669"/>
    <property type="project" value="InterPro"/>
</dbReference>
<evidence type="ECO:0000256" key="15">
    <source>
        <dbReference type="ARBA" id="ARBA00042568"/>
    </source>
</evidence>
<dbReference type="InterPro" id="IPR015424">
    <property type="entry name" value="PyrdxlP-dep_Trfase"/>
</dbReference>
<evidence type="ECO:0000256" key="1">
    <source>
        <dbReference type="ARBA" id="ARBA00001933"/>
    </source>
</evidence>
<dbReference type="OrthoDB" id="10254570at2759"/>
<comment type="pathway">
    <text evidence="3">Lipid metabolism; sphingolipid metabolism.</text>
</comment>
<keyword evidence="20" id="KW-1185">Reference proteome</keyword>
<dbReference type="GO" id="GO:0008117">
    <property type="term" value="F:sphinganine-1-phosphate aldolase activity"/>
    <property type="evidence" value="ECO:0007669"/>
    <property type="project" value="UniProtKB-EC"/>
</dbReference>
<evidence type="ECO:0000256" key="9">
    <source>
        <dbReference type="ARBA" id="ARBA00022989"/>
    </source>
</evidence>
<keyword evidence="10" id="KW-0443">Lipid metabolism</keyword>
<comment type="cofactor">
    <cofactor evidence="1 16 17">
        <name>pyridoxal 5'-phosphate</name>
        <dbReference type="ChEBI" id="CHEBI:597326"/>
    </cofactor>
</comment>
<proteinExistence type="inferred from homology"/>
<dbReference type="EMBL" id="NBNE01000051">
    <property type="protein sequence ID" value="OWZ23658.1"/>
    <property type="molecule type" value="Genomic_DNA"/>
</dbReference>
<dbReference type="Gene3D" id="6.10.140.2150">
    <property type="match status" value="1"/>
</dbReference>
<evidence type="ECO:0000256" key="6">
    <source>
        <dbReference type="ARBA" id="ARBA00022824"/>
    </source>
</evidence>
<accession>A0A225X338</accession>
<keyword evidence="8" id="KW-0746">Sphingolipid metabolism</keyword>
<dbReference type="Gene3D" id="3.40.640.10">
    <property type="entry name" value="Type I PLP-dependent aspartate aminotransferase-like (Major domain)"/>
    <property type="match status" value="1"/>
</dbReference>
<keyword evidence="11 18" id="KW-0472">Membrane</keyword>
<dbReference type="GO" id="GO:0019752">
    <property type="term" value="P:carboxylic acid metabolic process"/>
    <property type="evidence" value="ECO:0007669"/>
    <property type="project" value="InterPro"/>
</dbReference>
<dbReference type="Pfam" id="PF00282">
    <property type="entry name" value="Pyridoxal_deC"/>
    <property type="match status" value="1"/>
</dbReference>
<protein>
    <recommendedName>
        <fullName evidence="14">sphinganine-1-phosphate aldolase</fullName>
        <ecNumber evidence="14">4.1.2.27</ecNumber>
    </recommendedName>
    <alternativeName>
        <fullName evidence="15">Sphingosine-1-phosphate aldolase</fullName>
    </alternativeName>
</protein>
<evidence type="ECO:0000256" key="5">
    <source>
        <dbReference type="ARBA" id="ARBA00022692"/>
    </source>
</evidence>
<evidence type="ECO:0000313" key="20">
    <source>
        <dbReference type="Proteomes" id="UP000198211"/>
    </source>
</evidence>
<feature type="transmembrane region" description="Helical" evidence="18">
    <location>
        <begin position="36"/>
        <end position="53"/>
    </location>
</feature>
<evidence type="ECO:0000256" key="10">
    <source>
        <dbReference type="ARBA" id="ARBA00023098"/>
    </source>
</evidence>
<dbReference type="Gene3D" id="3.90.1150.10">
    <property type="entry name" value="Aspartate Aminotransferase, domain 1"/>
    <property type="match status" value="1"/>
</dbReference>
<comment type="subcellular location">
    <subcellularLocation>
        <location evidence="2">Endoplasmic reticulum membrane</location>
        <topology evidence="2">Single-pass membrane protein</topology>
    </subcellularLocation>
</comment>
<evidence type="ECO:0000313" key="19">
    <source>
        <dbReference type="EMBL" id="OWZ23658.1"/>
    </source>
</evidence>
<evidence type="ECO:0000256" key="8">
    <source>
        <dbReference type="ARBA" id="ARBA00022919"/>
    </source>
</evidence>
<keyword evidence="12 17" id="KW-0456">Lyase</keyword>
<dbReference type="STRING" id="4795.A0A225X338"/>
<gene>
    <name evidence="19" type="ORF">PHMEG_0001430</name>
</gene>
<sequence length="603" mass="66030">MLADLVPVPEERVPTYVVAALVLYLSLRPLFNVDRLLAKLWPALLLLFAYYRYRLAISQLPSSVLLELWTATQQRAPVFEAVFSDLLLLVLVVSAFTSVAQTMRRVRYVSRKNLLNVVGGAVVNALKQLPVVSAKMADEMRKIEDEVEHSLKGNSPFADKEKLRALPDKGMDDQQLLRLMEDLAGNSDDKWRDGLVSGAVYHGEKEHLDVLNKAYALFAVTNPLHVDLWPAVNKFEAEVIAMTAGLMNGGHEEVCGTLSSGGTESIFLATKTHREYYRHKHGITKPEIVACVTAHAAIDKACEILGIKLIKVPMDPKTLKVDLNAVRWSISANTIMLYSSAPNFPHGMIDDIEALSKLAVQSDVGLHVDCCLGGFVLPFARELRQDIPVFDFSLPGVTSMSCDTHKYGYGSKGTSVVLYKNSEIRRFQYFSFPDWTGGLYATPTLAGSRPGALSAAAWASMVRLGHEGYLEKTKGILDTVDEIKAGIKRIDGIYLLGDPKAMVVSFAGTKGVNALKVSDMMAKHGWSLSPLQHPTSVHLCVTVRHIGKANKFLSALEEAVNEVKLDPNPAPEGGSAIYGMASSLPAGPVDDLLRIYTDITLKV</sequence>
<evidence type="ECO:0000256" key="18">
    <source>
        <dbReference type="SAM" id="Phobius"/>
    </source>
</evidence>
<dbReference type="EC" id="4.1.2.27" evidence="14"/>
<keyword evidence="6" id="KW-0256">Endoplasmic reticulum</keyword>
<dbReference type="FunFam" id="3.40.640.10:FF:000020">
    <property type="entry name" value="sphingosine-1-phosphate lyase 1"/>
    <property type="match status" value="1"/>
</dbReference>
<evidence type="ECO:0000256" key="17">
    <source>
        <dbReference type="RuleBase" id="RU000382"/>
    </source>
</evidence>
<evidence type="ECO:0000256" key="13">
    <source>
        <dbReference type="ARBA" id="ARBA00038302"/>
    </source>
</evidence>
<comment type="pathway">
    <text evidence="4">Sphingolipid metabolism.</text>
</comment>
<feature type="modified residue" description="N6-(pyridoxal phosphate)lysine" evidence="16">
    <location>
        <position position="406"/>
    </location>
</feature>
<dbReference type="PANTHER" id="PTHR42735:SF6">
    <property type="entry name" value="SPHINGOSINE-1-PHOSPHATE LYASE 1"/>
    <property type="match status" value="1"/>
</dbReference>
<dbReference type="Proteomes" id="UP000198211">
    <property type="component" value="Unassembled WGS sequence"/>
</dbReference>
<dbReference type="GO" id="GO:0005789">
    <property type="term" value="C:endoplasmic reticulum membrane"/>
    <property type="evidence" value="ECO:0007669"/>
    <property type="project" value="UniProtKB-SubCell"/>
</dbReference>
<comment type="similarity">
    <text evidence="13">Belongs to the group II decarboxylase family. Sphingosine-1-phosphate lyase subfamily.</text>
</comment>
<evidence type="ECO:0000256" key="3">
    <source>
        <dbReference type="ARBA" id="ARBA00004760"/>
    </source>
</evidence>
<evidence type="ECO:0000256" key="2">
    <source>
        <dbReference type="ARBA" id="ARBA00004389"/>
    </source>
</evidence>
<feature type="transmembrane region" description="Helical" evidence="18">
    <location>
        <begin position="13"/>
        <end position="31"/>
    </location>
</feature>
<keyword evidence="9 18" id="KW-1133">Transmembrane helix</keyword>
<dbReference type="SUPFAM" id="SSF53383">
    <property type="entry name" value="PLP-dependent transferases"/>
    <property type="match status" value="1"/>
</dbReference>
<evidence type="ECO:0000256" key="12">
    <source>
        <dbReference type="ARBA" id="ARBA00023239"/>
    </source>
</evidence>